<dbReference type="EMBL" id="NEVH01014835">
    <property type="protein sequence ID" value="PNF27615.1"/>
    <property type="molecule type" value="Genomic_DNA"/>
</dbReference>
<comment type="caution">
    <text evidence="2">The sequence shown here is derived from an EMBL/GenBank/DDBJ whole genome shotgun (WGS) entry which is preliminary data.</text>
</comment>
<evidence type="ECO:0000313" key="3">
    <source>
        <dbReference type="Proteomes" id="UP000235965"/>
    </source>
</evidence>
<dbReference type="EMBL" id="NEVH01014835">
    <property type="protein sequence ID" value="PNF27611.1"/>
    <property type="molecule type" value="Genomic_DNA"/>
</dbReference>
<protein>
    <submittedName>
        <fullName evidence="2">Uncharacterized protein</fullName>
    </submittedName>
</protein>
<feature type="region of interest" description="Disordered" evidence="1">
    <location>
        <begin position="1"/>
        <end position="23"/>
    </location>
</feature>
<dbReference type="EMBL" id="NEVH01014835">
    <property type="protein sequence ID" value="PNF27612.1"/>
    <property type="molecule type" value="Genomic_DNA"/>
</dbReference>
<sequence>MGNSAAHLKEVFQRTEPPLEPESPACAQIQNLVDPRSPTNLFTRTPIEVEGFPSKARSRLNAAHLIKSPDPTARGSYLNSNDAESPEDGKVMRKMCRIRLLSNDPRSPSAGIVRTPIEVESTPVVLYHKHNQEEFSSTDSLVTATSLEDPAFPPDNSPITSGSKPKLSFLEPRSPHTEFAHIPIQESPSDSLNHQTADTFATSQSIGGSEFNCNMEEFGNITDSQSKNMKPTVGRETPVNWNKTNGDSLIRKLFDTPDSKELLIQASLKARTPLQTVSANEISQQQILRVKQSHGIHQEIGRLSGIENTPPDTLKKSLIHKK</sequence>
<keyword evidence="3" id="KW-1185">Reference proteome</keyword>
<gene>
    <name evidence="2" type="ORF">B7P43_G02258</name>
</gene>
<feature type="region of interest" description="Disordered" evidence="1">
    <location>
        <begin position="301"/>
        <end position="322"/>
    </location>
</feature>
<proteinExistence type="predicted"/>
<dbReference type="PANTHER" id="PTHR34756:SF1">
    <property type="entry name" value="CELL DIVISION CYCLE-ASSOCIATED PROTEIN 3"/>
    <property type="match status" value="1"/>
</dbReference>
<name>A0A2J7QG98_9NEOP</name>
<evidence type="ECO:0000313" key="2">
    <source>
        <dbReference type="EMBL" id="PNF27615.1"/>
    </source>
</evidence>
<evidence type="ECO:0000256" key="1">
    <source>
        <dbReference type="SAM" id="MobiDB-lite"/>
    </source>
</evidence>
<dbReference type="OrthoDB" id="6337960at2759"/>
<dbReference type="EMBL" id="NEVH01014835">
    <property type="protein sequence ID" value="PNF27610.1"/>
    <property type="molecule type" value="Genomic_DNA"/>
</dbReference>
<organism evidence="2 3">
    <name type="scientific">Cryptotermes secundus</name>
    <dbReference type="NCBI Taxonomy" id="105785"/>
    <lineage>
        <taxon>Eukaryota</taxon>
        <taxon>Metazoa</taxon>
        <taxon>Ecdysozoa</taxon>
        <taxon>Arthropoda</taxon>
        <taxon>Hexapoda</taxon>
        <taxon>Insecta</taxon>
        <taxon>Pterygota</taxon>
        <taxon>Neoptera</taxon>
        <taxon>Polyneoptera</taxon>
        <taxon>Dictyoptera</taxon>
        <taxon>Blattodea</taxon>
        <taxon>Blattoidea</taxon>
        <taxon>Termitoidae</taxon>
        <taxon>Kalotermitidae</taxon>
        <taxon>Cryptotermitinae</taxon>
        <taxon>Cryptotermes</taxon>
    </lineage>
</organism>
<dbReference type="Proteomes" id="UP000235965">
    <property type="component" value="Unassembled WGS sequence"/>
</dbReference>
<dbReference type="InterPro" id="IPR038832">
    <property type="entry name" value="CDCA3"/>
</dbReference>
<dbReference type="AlphaFoldDB" id="A0A2J7QG98"/>
<reference evidence="2 3" key="1">
    <citation type="submission" date="2017-12" db="EMBL/GenBank/DDBJ databases">
        <title>Hemimetabolous genomes reveal molecular basis of termite eusociality.</title>
        <authorList>
            <person name="Harrison M.C."/>
            <person name="Jongepier E."/>
            <person name="Robertson H.M."/>
            <person name="Arning N."/>
            <person name="Bitard-Feildel T."/>
            <person name="Chao H."/>
            <person name="Childers C.P."/>
            <person name="Dinh H."/>
            <person name="Doddapaneni H."/>
            <person name="Dugan S."/>
            <person name="Gowin J."/>
            <person name="Greiner C."/>
            <person name="Han Y."/>
            <person name="Hu H."/>
            <person name="Hughes D.S.T."/>
            <person name="Huylmans A.-K."/>
            <person name="Kemena C."/>
            <person name="Kremer L.P.M."/>
            <person name="Lee S.L."/>
            <person name="Lopez-Ezquerra A."/>
            <person name="Mallet L."/>
            <person name="Monroy-Kuhn J.M."/>
            <person name="Moser A."/>
            <person name="Murali S.C."/>
            <person name="Muzny D.M."/>
            <person name="Otani S."/>
            <person name="Piulachs M.-D."/>
            <person name="Poelchau M."/>
            <person name="Qu J."/>
            <person name="Schaub F."/>
            <person name="Wada-Katsumata A."/>
            <person name="Worley K.C."/>
            <person name="Xie Q."/>
            <person name="Ylla G."/>
            <person name="Poulsen M."/>
            <person name="Gibbs R.A."/>
            <person name="Schal C."/>
            <person name="Richards S."/>
            <person name="Belles X."/>
            <person name="Korb J."/>
            <person name="Bornberg-Bauer E."/>
        </authorList>
    </citation>
    <scope>NUCLEOTIDE SEQUENCE [LARGE SCALE GENOMIC DNA]</scope>
    <source>
        <tissue evidence="2">Whole body</tissue>
    </source>
</reference>
<dbReference type="PANTHER" id="PTHR34756">
    <property type="entry name" value="CELL DIVISION CYCLE-ASSOCIATED PROTEIN 3"/>
    <property type="match status" value="1"/>
</dbReference>
<feature type="region of interest" description="Disordered" evidence="1">
    <location>
        <begin position="66"/>
        <end position="90"/>
    </location>
</feature>
<accession>A0A2J7QG98</accession>